<dbReference type="InterPro" id="IPR050207">
    <property type="entry name" value="Trans_regulatory_Fis"/>
</dbReference>
<dbReference type="SUPFAM" id="SSF46689">
    <property type="entry name" value="Homeodomain-like"/>
    <property type="match status" value="1"/>
</dbReference>
<dbReference type="Proteomes" id="UP000244571">
    <property type="component" value="Chromosome"/>
</dbReference>
<keyword evidence="6" id="KW-1185">Reference proteome</keyword>
<dbReference type="AlphaFoldDB" id="A0A2R4XNG5"/>
<dbReference type="PANTHER" id="PTHR47918:SF1">
    <property type="entry name" value="DNA-BINDING PROTEIN FIS"/>
    <property type="match status" value="1"/>
</dbReference>
<reference evidence="5 6" key="1">
    <citation type="submission" date="2018-04" db="EMBL/GenBank/DDBJ databases">
        <title>Bordetella sp. HZ20 isolated from seawater.</title>
        <authorList>
            <person name="Sun C."/>
        </authorList>
    </citation>
    <scope>NUCLEOTIDE SEQUENCE [LARGE SCALE GENOMIC DNA]</scope>
    <source>
        <strain evidence="5 6">HZ20</strain>
    </source>
</reference>
<dbReference type="GO" id="GO:0043565">
    <property type="term" value="F:sequence-specific DNA binding"/>
    <property type="evidence" value="ECO:0007669"/>
    <property type="project" value="InterPro"/>
</dbReference>
<evidence type="ECO:0000256" key="2">
    <source>
        <dbReference type="ARBA" id="ARBA00023125"/>
    </source>
</evidence>
<comment type="similarity">
    <text evidence="1">Belongs to the transcriptional regulatory Fis family.</text>
</comment>
<accession>A0A2R4XNG5</accession>
<dbReference type="InterPro" id="IPR005412">
    <property type="entry name" value="Fis_DNA-bd"/>
</dbReference>
<dbReference type="Gene3D" id="1.10.10.60">
    <property type="entry name" value="Homeodomain-like"/>
    <property type="match status" value="1"/>
</dbReference>
<evidence type="ECO:0000313" key="6">
    <source>
        <dbReference type="Proteomes" id="UP000244571"/>
    </source>
</evidence>
<dbReference type="InterPro" id="IPR002197">
    <property type="entry name" value="HTH_Fis"/>
</dbReference>
<gene>
    <name evidence="5" type="ORF">DBV39_18240</name>
</gene>
<dbReference type="PANTHER" id="PTHR47918">
    <property type="entry name" value="DNA-BINDING PROTEIN FIS"/>
    <property type="match status" value="1"/>
</dbReference>
<dbReference type="KEGG" id="boz:DBV39_18240"/>
<feature type="domain" description="DNA binding HTH" evidence="4">
    <location>
        <begin position="38"/>
        <end position="72"/>
    </location>
</feature>
<proteinExistence type="inferred from homology"/>
<evidence type="ECO:0000259" key="4">
    <source>
        <dbReference type="Pfam" id="PF02954"/>
    </source>
</evidence>
<evidence type="ECO:0000256" key="3">
    <source>
        <dbReference type="ARBA" id="ARBA00029540"/>
    </source>
</evidence>
<name>A0A2R4XNG5_9BURK</name>
<protein>
    <recommendedName>
        <fullName evidence="3">Putative Fis-like DNA-binding protein</fullName>
    </recommendedName>
</protein>
<dbReference type="PIRSF" id="PIRSF002097">
    <property type="entry name" value="DNA-binding_Fis"/>
    <property type="match status" value="1"/>
</dbReference>
<dbReference type="GO" id="GO:0006355">
    <property type="term" value="P:regulation of DNA-templated transcription"/>
    <property type="evidence" value="ECO:0007669"/>
    <property type="project" value="InterPro"/>
</dbReference>
<dbReference type="OrthoDB" id="9802388at2"/>
<dbReference type="Pfam" id="PF02954">
    <property type="entry name" value="HTH_8"/>
    <property type="match status" value="1"/>
</dbReference>
<dbReference type="EMBL" id="CP028901">
    <property type="protein sequence ID" value="AWB35357.1"/>
    <property type="molecule type" value="Genomic_DNA"/>
</dbReference>
<sequence>MKTIPSLDESVRLNLKAYFEDLGDIEPRGMWDMVISCVEKPLLEAAMERAQGNQSRAAVYLGITRNTLRKKLLAHKLIDD</sequence>
<evidence type="ECO:0000256" key="1">
    <source>
        <dbReference type="ARBA" id="ARBA00008559"/>
    </source>
</evidence>
<organism evidence="5 6">
    <name type="scientific">Orrella marina</name>
    <dbReference type="NCBI Taxonomy" id="2163011"/>
    <lineage>
        <taxon>Bacteria</taxon>
        <taxon>Pseudomonadati</taxon>
        <taxon>Pseudomonadota</taxon>
        <taxon>Betaproteobacteria</taxon>
        <taxon>Burkholderiales</taxon>
        <taxon>Alcaligenaceae</taxon>
        <taxon>Orrella</taxon>
    </lineage>
</organism>
<evidence type="ECO:0000313" key="5">
    <source>
        <dbReference type="EMBL" id="AWB35357.1"/>
    </source>
</evidence>
<dbReference type="PRINTS" id="PR01590">
    <property type="entry name" value="HTHFIS"/>
</dbReference>
<dbReference type="InterPro" id="IPR009057">
    <property type="entry name" value="Homeodomain-like_sf"/>
</dbReference>
<dbReference type="RefSeq" id="WP_108622813.1">
    <property type="nucleotide sequence ID" value="NZ_CP028901.1"/>
</dbReference>
<keyword evidence="2" id="KW-0238">DNA-binding</keyword>